<protein>
    <recommendedName>
        <fullName evidence="5">DUF2680 domain-containing protein</fullName>
    </recommendedName>
</protein>
<evidence type="ECO:0000313" key="3">
    <source>
        <dbReference type="EMBL" id="CRK81073.1"/>
    </source>
</evidence>
<dbReference type="Proteomes" id="UP000199087">
    <property type="component" value="Unassembled WGS sequence"/>
</dbReference>
<dbReference type="EMBL" id="CVRB01000001">
    <property type="protein sequence ID" value="CRK81073.1"/>
    <property type="molecule type" value="Genomic_DNA"/>
</dbReference>
<feature type="compositionally biased region" description="Basic and acidic residues" evidence="1">
    <location>
        <begin position="44"/>
        <end position="77"/>
    </location>
</feature>
<sequence precursor="true">MTKKIVWFIIFFVCFSSLSTYIDAEQLKQNREAEEKGKYSNNREGIKQDKPDFSKKDKEDGKIDVEEEKESPKNGERIIDSDLTCTKDIHFTPAQKRRLDQIYHRIYKDYVSLIETYAWSGALTPEQELLRYKMLKNYILTFKKRNYRWCSEYEEDEWEEEWFNNDND</sequence>
<name>A0A0U1NSQ3_9BACI</name>
<feature type="region of interest" description="Disordered" evidence="1">
    <location>
        <begin position="32"/>
        <end position="77"/>
    </location>
</feature>
<dbReference type="STRING" id="1499688.BN000_00971"/>
<evidence type="ECO:0000256" key="1">
    <source>
        <dbReference type="SAM" id="MobiDB-lite"/>
    </source>
</evidence>
<keyword evidence="4" id="KW-1185">Reference proteome</keyword>
<dbReference type="RefSeq" id="WP_176699649.1">
    <property type="nucleotide sequence ID" value="NZ_CVRB01000001.1"/>
</dbReference>
<gene>
    <name evidence="3" type="ORF">BN000_00971</name>
</gene>
<feature type="signal peptide" evidence="2">
    <location>
        <begin position="1"/>
        <end position="24"/>
    </location>
</feature>
<accession>A0A0U1NSQ3</accession>
<keyword evidence="2" id="KW-0732">Signal</keyword>
<evidence type="ECO:0000313" key="4">
    <source>
        <dbReference type="Proteomes" id="UP000199087"/>
    </source>
</evidence>
<evidence type="ECO:0000256" key="2">
    <source>
        <dbReference type="SAM" id="SignalP"/>
    </source>
</evidence>
<organism evidence="3 4">
    <name type="scientific">Neobacillus massiliamazoniensis</name>
    <dbReference type="NCBI Taxonomy" id="1499688"/>
    <lineage>
        <taxon>Bacteria</taxon>
        <taxon>Bacillati</taxon>
        <taxon>Bacillota</taxon>
        <taxon>Bacilli</taxon>
        <taxon>Bacillales</taxon>
        <taxon>Bacillaceae</taxon>
        <taxon>Neobacillus</taxon>
    </lineage>
</organism>
<reference evidence="4" key="1">
    <citation type="submission" date="2015-05" db="EMBL/GenBank/DDBJ databases">
        <authorList>
            <person name="Urmite Genomes"/>
        </authorList>
    </citation>
    <scope>NUCLEOTIDE SEQUENCE [LARGE SCALE GENOMIC DNA]</scope>
    <source>
        <strain evidence="4">LF1</strain>
    </source>
</reference>
<proteinExistence type="predicted"/>
<evidence type="ECO:0008006" key="5">
    <source>
        <dbReference type="Google" id="ProtNLM"/>
    </source>
</evidence>
<feature type="chain" id="PRO_5006712344" description="DUF2680 domain-containing protein" evidence="2">
    <location>
        <begin position="25"/>
        <end position="168"/>
    </location>
</feature>
<dbReference type="AlphaFoldDB" id="A0A0U1NSQ3"/>